<dbReference type="PANTHER" id="PTHR30137:SF6">
    <property type="entry name" value="LUCIFERASE-LIKE MONOOXYGENASE"/>
    <property type="match status" value="1"/>
</dbReference>
<reference evidence="4" key="1">
    <citation type="journal article" date="2019" name="PLoS Negl. Trop. Dis.">
        <title>Revisiting the worldwide diversity of Leptospira species in the environment.</title>
        <authorList>
            <person name="Vincent A.T."/>
            <person name="Schiettekatte O."/>
            <person name="Bourhy P."/>
            <person name="Veyrier F.J."/>
            <person name="Picardeau M."/>
        </authorList>
    </citation>
    <scope>NUCLEOTIDE SEQUENCE [LARGE SCALE GENOMIC DNA]</scope>
    <source>
        <strain evidence="4">201400974</strain>
    </source>
</reference>
<evidence type="ECO:0000259" key="3">
    <source>
        <dbReference type="Pfam" id="PF00296"/>
    </source>
</evidence>
<evidence type="ECO:0000313" key="5">
    <source>
        <dbReference type="Proteomes" id="UP000298264"/>
    </source>
</evidence>
<dbReference type="Pfam" id="PF00296">
    <property type="entry name" value="Bac_luciferase"/>
    <property type="match status" value="1"/>
</dbReference>
<gene>
    <name evidence="4" type="ORF">EHS11_13465</name>
</gene>
<dbReference type="InterPro" id="IPR036661">
    <property type="entry name" value="Luciferase-like_sf"/>
</dbReference>
<dbReference type="RefSeq" id="WP_135764924.1">
    <property type="nucleotide sequence ID" value="NZ_RQHV01000061.1"/>
</dbReference>
<evidence type="ECO:0000256" key="2">
    <source>
        <dbReference type="ARBA" id="ARBA00074555"/>
    </source>
</evidence>
<dbReference type="GO" id="GO:0005829">
    <property type="term" value="C:cytosol"/>
    <property type="evidence" value="ECO:0007669"/>
    <property type="project" value="TreeGrafter"/>
</dbReference>
<comment type="similarity">
    <text evidence="1">To bacterial alkanal monooxygenase alpha and beta chains.</text>
</comment>
<dbReference type="EMBL" id="RQHV01000061">
    <property type="protein sequence ID" value="TGN07944.1"/>
    <property type="molecule type" value="Genomic_DNA"/>
</dbReference>
<dbReference type="InterPro" id="IPR011251">
    <property type="entry name" value="Luciferase-like_dom"/>
</dbReference>
<dbReference type="Proteomes" id="UP000298264">
    <property type="component" value="Unassembled WGS sequence"/>
</dbReference>
<feature type="domain" description="Luciferase-like" evidence="3">
    <location>
        <begin position="24"/>
        <end position="310"/>
    </location>
</feature>
<keyword evidence="5" id="KW-1185">Reference proteome</keyword>
<dbReference type="InterPro" id="IPR050766">
    <property type="entry name" value="Bact_Lucif_Oxidored"/>
</dbReference>
<dbReference type="InterPro" id="IPR019949">
    <property type="entry name" value="CmoO-like"/>
</dbReference>
<dbReference type="FunFam" id="3.20.20.30:FF:000002">
    <property type="entry name" value="LLM class flavin-dependent oxidoreductase"/>
    <property type="match status" value="1"/>
</dbReference>
<evidence type="ECO:0000256" key="1">
    <source>
        <dbReference type="ARBA" id="ARBA00007789"/>
    </source>
</evidence>
<proteinExistence type="predicted"/>
<dbReference type="OrthoDB" id="9780518at2"/>
<comment type="caution">
    <text evidence="4">The sequence shown here is derived from an EMBL/GenBank/DDBJ whole genome shotgun (WGS) entry which is preliminary data.</text>
</comment>
<protein>
    <recommendedName>
        <fullName evidence="2">Luciferase-like monooxygenase</fullName>
    </recommendedName>
</protein>
<dbReference type="SUPFAM" id="SSF51679">
    <property type="entry name" value="Bacterial luciferase-like"/>
    <property type="match status" value="1"/>
</dbReference>
<organism evidence="4 5">
    <name type="scientific">Leptospira ilyithenensis</name>
    <dbReference type="NCBI Taxonomy" id="2484901"/>
    <lineage>
        <taxon>Bacteria</taxon>
        <taxon>Pseudomonadati</taxon>
        <taxon>Spirochaetota</taxon>
        <taxon>Spirochaetia</taxon>
        <taxon>Leptospirales</taxon>
        <taxon>Leptospiraceae</taxon>
        <taxon>Leptospira</taxon>
    </lineage>
</organism>
<dbReference type="NCBIfam" id="TIGR03558">
    <property type="entry name" value="oxido_grp_1"/>
    <property type="match status" value="1"/>
</dbReference>
<evidence type="ECO:0000313" key="4">
    <source>
        <dbReference type="EMBL" id="TGN07944.1"/>
    </source>
</evidence>
<dbReference type="PANTHER" id="PTHR30137">
    <property type="entry name" value="LUCIFERASE-LIKE MONOOXYGENASE"/>
    <property type="match status" value="1"/>
</dbReference>
<dbReference type="Gene3D" id="3.20.20.30">
    <property type="entry name" value="Luciferase-like domain"/>
    <property type="match status" value="1"/>
</dbReference>
<name>A0A4R9LLX4_9LEPT</name>
<accession>A0A4R9LLX4</accession>
<dbReference type="CDD" id="cd00347">
    <property type="entry name" value="Flavin_utilizing_monoxygenases"/>
    <property type="match status" value="1"/>
</dbReference>
<sequence>MNPTAKSISNIPLSILDLVPITEGTSPSLSIQRSLDLAKKAEALGYNRIWFAEHHNMLGIGSAATSIIIGYVANGTSKIRVGSGGIMLPNHAPMVIAEQFGTLEALFPGRIDLGLGRAPGTDQLTTHALRREKISGGQEFSDQLDELRYFLAPGFPGQKVRAVPGMGSTTPIWLLGSSGYSAELAGRLGLPFSFASHFAPEQLMYAIDLYKRVFIPSDVLDKPYIMLGVNLVAAESDEEAEKLATSQIISFLGLLRGNPKQMGPPLESLEGHWTPLEKAHIEQRLGSSVLGSPSTVKQKLNDFIERTGADELIVNTMVYDYEKRIRSYEILSQIKKEAPVMV</sequence>
<dbReference type="GO" id="GO:0016705">
    <property type="term" value="F:oxidoreductase activity, acting on paired donors, with incorporation or reduction of molecular oxygen"/>
    <property type="evidence" value="ECO:0007669"/>
    <property type="project" value="InterPro"/>
</dbReference>
<dbReference type="AlphaFoldDB" id="A0A4R9LLX4"/>